<keyword evidence="6" id="KW-1133">Transmembrane helix</keyword>
<sequence>MDHRTETPNPVPSRSELVFSRVLDLPPGEWIEAVEREAADDPALREELLCLLNELDEIGDFLESPDFAPLAAIEDGLVPSEEFAPGACIGPYRIEERVGEGGMGAVYLAHQESPIRRAVALKVIKLGMDTEEVVLRFERERQALALMNHSGIAKVYDAGATESGRPYFVMEYVDGTRVTEYCDRQRLDLYRRLDLFVRVCDAVQHAHQRGIVHRDLKPSNILVVEETTPIPKIIDFGVAKAMAATLSDRTVHTRVGMAIGTPGYMSPEQADPLGTIDTRSDIYALGVLLYELLVGTLPSTAPARSTTTRRFERLSPRALAGVPRSPSGVVAESSDGLDTLARNRSTDPARLRRLIQGDLDAIVLRCLESDPDRRYSSASELTADIRRYLAGEPVTARVPTLAYRLQKAVARNKGPFTALAAILFALIAGMITSTYLYLENRKTTKIAQAQRDDIVRLSDKIVLEQAVEEASRAWPAYPENLAAMEAWLDGPSRGLVERLPIHEGRLRDLTARAHGGEEGALLFENPADQLEYRLLAALVPSLREFANEETGAIPEMEQRIEFARTVEQRSLVDAAEEWDAAIEAIRDPIRSPRYSGLRISPQIGLVPLGPDPTTGFWEFAHLQSGVPPVRNDAGELVLSDSTGLVFVLVPPSTAIIGSLPPDPDHPLGSPFVDPLARPEEAPLDTVRIGDPFFLSKYEMTQSQWLSVNAKNPSTGRAGERYWGELHTLRHPVENVTWFDCMETTRRLGLTLPTEAQWEFAARAGTSTPTWAGVDDGAIAGRENLGDHRLHEREPFQEAHFDCDDGYAHTAPVGVFDANPFGFHDVLGNVWEWVLDDAGSFSLPTRPTDGLRLVTEPEKGIFRGCAYNYPPRVARRVALERGKQFDIGLRPARVVEPQRNDRSVQNASAESR</sequence>
<feature type="domain" description="Protein kinase" evidence="7">
    <location>
        <begin position="92"/>
        <end position="389"/>
    </location>
</feature>
<dbReference type="InterPro" id="IPR008271">
    <property type="entry name" value="Ser/Thr_kinase_AS"/>
</dbReference>
<dbReference type="EMBL" id="JAGQHS010000103">
    <property type="protein sequence ID" value="MCA9757519.1"/>
    <property type="molecule type" value="Genomic_DNA"/>
</dbReference>
<dbReference type="InterPro" id="IPR016187">
    <property type="entry name" value="CTDL_fold"/>
</dbReference>
<keyword evidence="3" id="KW-0418">Kinase</keyword>
<keyword evidence="6" id="KW-0812">Transmembrane</keyword>
<dbReference type="PANTHER" id="PTHR43289:SF6">
    <property type="entry name" value="SERINE_THREONINE-PROTEIN KINASE NEKL-3"/>
    <property type="match status" value="1"/>
</dbReference>
<dbReference type="PROSITE" id="PS00107">
    <property type="entry name" value="PROTEIN_KINASE_ATP"/>
    <property type="match status" value="1"/>
</dbReference>
<dbReference type="PROSITE" id="PS50011">
    <property type="entry name" value="PROTEIN_KINASE_DOM"/>
    <property type="match status" value="1"/>
</dbReference>
<dbReference type="InterPro" id="IPR017441">
    <property type="entry name" value="Protein_kinase_ATP_BS"/>
</dbReference>
<dbReference type="Gene3D" id="3.90.1580.10">
    <property type="entry name" value="paralog of FGE (formylglycine-generating enzyme)"/>
    <property type="match status" value="1"/>
</dbReference>
<dbReference type="InterPro" id="IPR011009">
    <property type="entry name" value="Kinase-like_dom_sf"/>
</dbReference>
<dbReference type="SUPFAM" id="SSF56436">
    <property type="entry name" value="C-type lectin-like"/>
    <property type="match status" value="1"/>
</dbReference>
<dbReference type="Gene3D" id="1.10.510.10">
    <property type="entry name" value="Transferase(Phosphotransferase) domain 1"/>
    <property type="match status" value="1"/>
</dbReference>
<name>A0A956SFH4_UNCEI</name>
<evidence type="ECO:0000313" key="8">
    <source>
        <dbReference type="EMBL" id="MCA9757519.1"/>
    </source>
</evidence>
<dbReference type="GO" id="GO:0005524">
    <property type="term" value="F:ATP binding"/>
    <property type="evidence" value="ECO:0007669"/>
    <property type="project" value="UniProtKB-UniRule"/>
</dbReference>
<dbReference type="SUPFAM" id="SSF56112">
    <property type="entry name" value="Protein kinase-like (PK-like)"/>
    <property type="match status" value="1"/>
</dbReference>
<dbReference type="CDD" id="cd14014">
    <property type="entry name" value="STKc_PknB_like"/>
    <property type="match status" value="1"/>
</dbReference>
<dbReference type="PROSITE" id="PS00108">
    <property type="entry name" value="PROTEIN_KINASE_ST"/>
    <property type="match status" value="1"/>
</dbReference>
<keyword evidence="1" id="KW-0808">Transferase</keyword>
<dbReference type="Proteomes" id="UP000739538">
    <property type="component" value="Unassembled WGS sequence"/>
</dbReference>
<dbReference type="Pfam" id="PF03781">
    <property type="entry name" value="FGE-sulfatase"/>
    <property type="match status" value="1"/>
</dbReference>
<reference evidence="8" key="1">
    <citation type="submission" date="2020-04" db="EMBL/GenBank/DDBJ databases">
        <authorList>
            <person name="Zhang T."/>
        </authorList>
    </citation>
    <scope>NUCLEOTIDE SEQUENCE</scope>
    <source>
        <strain evidence="8">HKST-UBA02</strain>
    </source>
</reference>
<evidence type="ECO:0000256" key="4">
    <source>
        <dbReference type="ARBA" id="ARBA00022840"/>
    </source>
</evidence>
<keyword evidence="6" id="KW-0472">Membrane</keyword>
<keyword evidence="2 5" id="KW-0547">Nucleotide-binding</keyword>
<feature type="binding site" evidence="5">
    <location>
        <position position="122"/>
    </location>
    <ligand>
        <name>ATP</name>
        <dbReference type="ChEBI" id="CHEBI:30616"/>
    </ligand>
</feature>
<evidence type="ECO:0000313" key="9">
    <source>
        <dbReference type="Proteomes" id="UP000739538"/>
    </source>
</evidence>
<proteinExistence type="predicted"/>
<evidence type="ECO:0000259" key="7">
    <source>
        <dbReference type="PROSITE" id="PS50011"/>
    </source>
</evidence>
<reference evidence="8" key="2">
    <citation type="journal article" date="2021" name="Microbiome">
        <title>Successional dynamics and alternative stable states in a saline activated sludge microbial community over 9 years.</title>
        <authorList>
            <person name="Wang Y."/>
            <person name="Ye J."/>
            <person name="Ju F."/>
            <person name="Liu L."/>
            <person name="Boyd J.A."/>
            <person name="Deng Y."/>
            <person name="Parks D.H."/>
            <person name="Jiang X."/>
            <person name="Yin X."/>
            <person name="Woodcroft B.J."/>
            <person name="Tyson G.W."/>
            <person name="Hugenholtz P."/>
            <person name="Polz M.F."/>
            <person name="Zhang T."/>
        </authorList>
    </citation>
    <scope>NUCLEOTIDE SEQUENCE</scope>
    <source>
        <strain evidence="8">HKST-UBA02</strain>
    </source>
</reference>
<evidence type="ECO:0000256" key="1">
    <source>
        <dbReference type="ARBA" id="ARBA00022679"/>
    </source>
</evidence>
<protein>
    <submittedName>
        <fullName evidence="8">SUMF1/EgtB/PvdO family nonheme iron enzyme</fullName>
    </submittedName>
</protein>
<evidence type="ECO:0000256" key="5">
    <source>
        <dbReference type="PROSITE-ProRule" id="PRU10141"/>
    </source>
</evidence>
<keyword evidence="4 5" id="KW-0067">ATP-binding</keyword>
<comment type="caution">
    <text evidence="8">The sequence shown here is derived from an EMBL/GenBank/DDBJ whole genome shotgun (WGS) entry which is preliminary data.</text>
</comment>
<evidence type="ECO:0000256" key="2">
    <source>
        <dbReference type="ARBA" id="ARBA00022741"/>
    </source>
</evidence>
<evidence type="ECO:0000256" key="3">
    <source>
        <dbReference type="ARBA" id="ARBA00022777"/>
    </source>
</evidence>
<accession>A0A956SFH4</accession>
<dbReference type="PANTHER" id="PTHR43289">
    <property type="entry name" value="MITOGEN-ACTIVATED PROTEIN KINASE KINASE KINASE 20-RELATED"/>
    <property type="match status" value="1"/>
</dbReference>
<evidence type="ECO:0000256" key="6">
    <source>
        <dbReference type="SAM" id="Phobius"/>
    </source>
</evidence>
<dbReference type="AlphaFoldDB" id="A0A956SFH4"/>
<dbReference type="InterPro" id="IPR005532">
    <property type="entry name" value="SUMF_dom"/>
</dbReference>
<feature type="transmembrane region" description="Helical" evidence="6">
    <location>
        <begin position="416"/>
        <end position="438"/>
    </location>
</feature>
<dbReference type="InterPro" id="IPR000719">
    <property type="entry name" value="Prot_kinase_dom"/>
</dbReference>
<dbReference type="GO" id="GO:0004674">
    <property type="term" value="F:protein serine/threonine kinase activity"/>
    <property type="evidence" value="ECO:0007669"/>
    <property type="project" value="TreeGrafter"/>
</dbReference>
<gene>
    <name evidence="8" type="ORF">KDA27_17070</name>
</gene>
<dbReference type="Gene3D" id="3.30.200.20">
    <property type="entry name" value="Phosphorylase Kinase, domain 1"/>
    <property type="match status" value="1"/>
</dbReference>
<dbReference type="SMART" id="SM00220">
    <property type="entry name" value="S_TKc"/>
    <property type="match status" value="1"/>
</dbReference>
<organism evidence="8 9">
    <name type="scientific">Eiseniibacteriota bacterium</name>
    <dbReference type="NCBI Taxonomy" id="2212470"/>
    <lineage>
        <taxon>Bacteria</taxon>
        <taxon>Candidatus Eiseniibacteriota</taxon>
    </lineage>
</organism>
<dbReference type="Pfam" id="PF00069">
    <property type="entry name" value="Pkinase"/>
    <property type="match status" value="1"/>
</dbReference>
<dbReference type="InterPro" id="IPR042095">
    <property type="entry name" value="SUMF_sf"/>
</dbReference>